<dbReference type="InterPro" id="IPR018490">
    <property type="entry name" value="cNMP-bd_dom_sf"/>
</dbReference>
<dbReference type="GO" id="GO:0005829">
    <property type="term" value="C:cytosol"/>
    <property type="evidence" value="ECO:0007669"/>
    <property type="project" value="TreeGrafter"/>
</dbReference>
<dbReference type="SMART" id="SM00100">
    <property type="entry name" value="cNMP"/>
    <property type="match status" value="1"/>
</dbReference>
<dbReference type="SUPFAM" id="SSF51206">
    <property type="entry name" value="cAMP-binding domain-like"/>
    <property type="match status" value="1"/>
</dbReference>
<dbReference type="Pfam" id="PF00027">
    <property type="entry name" value="cNMP_binding"/>
    <property type="match status" value="1"/>
</dbReference>
<name>H0I1F0_9HYPH</name>
<dbReference type="AlphaFoldDB" id="H0I1F0"/>
<evidence type="ECO:0000256" key="2">
    <source>
        <dbReference type="ARBA" id="ARBA00023125"/>
    </source>
</evidence>
<evidence type="ECO:0000259" key="5">
    <source>
        <dbReference type="PROSITE" id="PS50042"/>
    </source>
</evidence>
<protein>
    <submittedName>
        <fullName evidence="7">Cyclic nucleotide-binding protein</fullName>
    </submittedName>
</protein>
<sequence length="244" mass="27209">MPTRPTHERNKGLALDRSLIARLPLFKGLTAAELDEMLRGARSVRYPKQSAVFEQEAEAHSFFVLLDGHIRVVRTTPEGHQVIVRYISEGEIFGVAAALGRTTYPASAIAAVDCVALVWPNALWSELSLRFPSFGANTYKTVGSRLQETHTRVVELSTEQVEQRVAHALLRLVNQTGQKTDQGIEIDFPISRQDIAEMTGTTLHTVSRLLSAWEERGLIVSGRQKVTVKDPHALVVLAEHRDRR</sequence>
<dbReference type="Proteomes" id="UP000003250">
    <property type="component" value="Unassembled WGS sequence"/>
</dbReference>
<keyword evidence="2" id="KW-0238">DNA-binding</keyword>
<dbReference type="PATRIC" id="fig|1107882.3.peg.6081"/>
<keyword evidence="3" id="KW-0804">Transcription</keyword>
<feature type="domain" description="HTH crp-type" evidence="6">
    <location>
        <begin position="159"/>
        <end position="232"/>
    </location>
</feature>
<dbReference type="GO" id="GO:0003700">
    <property type="term" value="F:DNA-binding transcription factor activity"/>
    <property type="evidence" value="ECO:0007669"/>
    <property type="project" value="TreeGrafter"/>
</dbReference>
<dbReference type="InterPro" id="IPR012318">
    <property type="entry name" value="HTH_CRP"/>
</dbReference>
<reference evidence="7 8" key="1">
    <citation type="journal article" date="2012" name="J. Bacteriol.">
        <title>Draft Genome Sequence of Mesorhizobium alhagi CCNWXJ12-2T, a Novel Salt-Resistant Species Isolated from the Desert of Northwestern China.</title>
        <authorList>
            <person name="Zhou M."/>
            <person name="Chen W."/>
            <person name="Chen H."/>
            <person name="Wei G."/>
        </authorList>
    </citation>
    <scope>NUCLEOTIDE SEQUENCE [LARGE SCALE GENOMIC DNA]</scope>
    <source>
        <strain evidence="7 8">CCNWXJ12-2</strain>
    </source>
</reference>
<keyword evidence="8" id="KW-1185">Reference proteome</keyword>
<dbReference type="PROSITE" id="PS50042">
    <property type="entry name" value="CNMP_BINDING_3"/>
    <property type="match status" value="1"/>
</dbReference>
<dbReference type="GO" id="GO:0003677">
    <property type="term" value="F:DNA binding"/>
    <property type="evidence" value="ECO:0007669"/>
    <property type="project" value="UniProtKB-KW"/>
</dbReference>
<dbReference type="Gene3D" id="1.10.10.10">
    <property type="entry name" value="Winged helix-like DNA-binding domain superfamily/Winged helix DNA-binding domain"/>
    <property type="match status" value="1"/>
</dbReference>
<dbReference type="CDD" id="cd00038">
    <property type="entry name" value="CAP_ED"/>
    <property type="match status" value="1"/>
</dbReference>
<organism evidence="7 8">
    <name type="scientific">Mesorhizobium alhagi CCNWXJ12-2</name>
    <dbReference type="NCBI Taxonomy" id="1107882"/>
    <lineage>
        <taxon>Bacteria</taxon>
        <taxon>Pseudomonadati</taxon>
        <taxon>Pseudomonadota</taxon>
        <taxon>Alphaproteobacteria</taxon>
        <taxon>Hyphomicrobiales</taxon>
        <taxon>Phyllobacteriaceae</taxon>
        <taxon>Allomesorhizobium</taxon>
    </lineage>
</organism>
<dbReference type="SUPFAM" id="SSF46785">
    <property type="entry name" value="Winged helix' DNA-binding domain"/>
    <property type="match status" value="1"/>
</dbReference>
<dbReference type="PANTHER" id="PTHR24567">
    <property type="entry name" value="CRP FAMILY TRANSCRIPTIONAL REGULATORY PROTEIN"/>
    <property type="match status" value="1"/>
</dbReference>
<dbReference type="EMBL" id="AHAM01000280">
    <property type="protein sequence ID" value="EHK53216.1"/>
    <property type="molecule type" value="Genomic_DNA"/>
</dbReference>
<dbReference type="InterPro" id="IPR036390">
    <property type="entry name" value="WH_DNA-bd_sf"/>
</dbReference>
<dbReference type="InterPro" id="IPR014710">
    <property type="entry name" value="RmlC-like_jellyroll"/>
</dbReference>
<evidence type="ECO:0000313" key="7">
    <source>
        <dbReference type="EMBL" id="EHK53216.1"/>
    </source>
</evidence>
<dbReference type="PROSITE" id="PS51063">
    <property type="entry name" value="HTH_CRP_2"/>
    <property type="match status" value="1"/>
</dbReference>
<dbReference type="InterPro" id="IPR050397">
    <property type="entry name" value="Env_Response_Regulators"/>
</dbReference>
<evidence type="ECO:0000256" key="1">
    <source>
        <dbReference type="ARBA" id="ARBA00023015"/>
    </source>
</evidence>
<dbReference type="FunFam" id="1.10.10.10:FF:000028">
    <property type="entry name" value="Fumarate/nitrate reduction transcriptional regulator Fnr"/>
    <property type="match status" value="1"/>
</dbReference>
<dbReference type="Pfam" id="PF13545">
    <property type="entry name" value="HTH_Crp_2"/>
    <property type="match status" value="1"/>
</dbReference>
<keyword evidence="4" id="KW-0535">Nitrogen fixation</keyword>
<dbReference type="InterPro" id="IPR036388">
    <property type="entry name" value="WH-like_DNA-bd_sf"/>
</dbReference>
<dbReference type="PANTHER" id="PTHR24567:SF28">
    <property type="entry name" value="LISTERIOLYSIN REGULATORY PROTEIN"/>
    <property type="match status" value="1"/>
</dbReference>
<dbReference type="PRINTS" id="PR00034">
    <property type="entry name" value="HTHCRP"/>
</dbReference>
<dbReference type="Gene3D" id="2.60.120.10">
    <property type="entry name" value="Jelly Rolls"/>
    <property type="match status" value="1"/>
</dbReference>
<dbReference type="SMART" id="SM00419">
    <property type="entry name" value="HTH_CRP"/>
    <property type="match status" value="1"/>
</dbReference>
<gene>
    <name evidence="7" type="ORF">MAXJ12_31437</name>
</gene>
<evidence type="ECO:0000256" key="3">
    <source>
        <dbReference type="ARBA" id="ARBA00023163"/>
    </source>
</evidence>
<feature type="domain" description="Cyclic nucleotide-binding" evidence="5">
    <location>
        <begin position="25"/>
        <end position="114"/>
    </location>
</feature>
<evidence type="ECO:0000259" key="6">
    <source>
        <dbReference type="PROSITE" id="PS51063"/>
    </source>
</evidence>
<evidence type="ECO:0000256" key="4">
    <source>
        <dbReference type="ARBA" id="ARBA00023231"/>
    </source>
</evidence>
<dbReference type="InterPro" id="IPR000595">
    <property type="entry name" value="cNMP-bd_dom"/>
</dbReference>
<keyword evidence="1" id="KW-0805">Transcription regulation</keyword>
<proteinExistence type="predicted"/>
<dbReference type="CDD" id="cd00092">
    <property type="entry name" value="HTH_CRP"/>
    <property type="match status" value="1"/>
</dbReference>
<accession>H0I1F0</accession>
<evidence type="ECO:0000313" key="8">
    <source>
        <dbReference type="Proteomes" id="UP000003250"/>
    </source>
</evidence>